<reference evidence="7" key="1">
    <citation type="submission" date="2017-08" db="EMBL/GenBank/DDBJ databases">
        <title>A dynamic microbial community with high functional redundancy inhabits the cold, oxic subseafloor aquifer.</title>
        <authorList>
            <person name="Tully B.J."/>
            <person name="Wheat C.G."/>
            <person name="Glazer B.T."/>
            <person name="Huber J.A."/>
        </authorList>
    </citation>
    <scope>NUCLEOTIDE SEQUENCE [LARGE SCALE GENOMIC DNA]</scope>
</reference>
<keyword evidence="2" id="KW-0547">Nucleotide-binding</keyword>
<organism evidence="6 7">
    <name type="scientific">SAR324 cluster bacterium</name>
    <dbReference type="NCBI Taxonomy" id="2024889"/>
    <lineage>
        <taxon>Bacteria</taxon>
        <taxon>Deltaproteobacteria</taxon>
        <taxon>SAR324 cluster</taxon>
    </lineage>
</organism>
<dbReference type="Gene3D" id="3.30.930.10">
    <property type="entry name" value="Bira Bifunctional Protein, Domain 2"/>
    <property type="match status" value="1"/>
</dbReference>
<dbReference type="PANTHER" id="PTHR42918:SF6">
    <property type="entry name" value="ELONGATION FACTOR P--(R)-BETA-LYSINE LIGASE"/>
    <property type="match status" value="1"/>
</dbReference>
<dbReference type="EMBL" id="NVSR01000038">
    <property type="protein sequence ID" value="PCI28227.1"/>
    <property type="molecule type" value="Genomic_DNA"/>
</dbReference>
<dbReference type="GO" id="GO:0005524">
    <property type="term" value="F:ATP binding"/>
    <property type="evidence" value="ECO:0007669"/>
    <property type="project" value="InterPro"/>
</dbReference>
<dbReference type="AlphaFoldDB" id="A0A2A4T5F4"/>
<evidence type="ECO:0000256" key="2">
    <source>
        <dbReference type="ARBA" id="ARBA00022741"/>
    </source>
</evidence>
<dbReference type="GO" id="GO:0004824">
    <property type="term" value="F:lysine-tRNA ligase activity"/>
    <property type="evidence" value="ECO:0007669"/>
    <property type="project" value="TreeGrafter"/>
</dbReference>
<sequence length="202" mass="23274">MMDEVRDLLKLILPVEETRRVSYEELFHEYLGINPFQLDHPHFLEVCTQHQVPLPQDLEVADSSPEEWLDFLMGMLIEPKLGQDHLLFVDDFPATQSSLAQTHPEDSQKTLRFEVYYQGKELGNGYTELRDAEEQKRRMENENQLRLETGKTVLPLDPHLQTAMEQGLPACAGIAMGFDRILMLAAGLDSLDQVQSFSWKRC</sequence>
<evidence type="ECO:0000259" key="5">
    <source>
        <dbReference type="Pfam" id="PF00152"/>
    </source>
</evidence>
<feature type="domain" description="Aminoacyl-tRNA synthetase class II (D/K/N)" evidence="5">
    <location>
        <begin position="18"/>
        <end position="198"/>
    </location>
</feature>
<keyword evidence="1" id="KW-0436">Ligase</keyword>
<dbReference type="InterPro" id="IPR004364">
    <property type="entry name" value="Aa-tRNA-synt_II"/>
</dbReference>
<name>A0A2A4T5F4_9DELT</name>
<evidence type="ECO:0000256" key="1">
    <source>
        <dbReference type="ARBA" id="ARBA00022598"/>
    </source>
</evidence>
<dbReference type="GO" id="GO:0000049">
    <property type="term" value="F:tRNA binding"/>
    <property type="evidence" value="ECO:0007669"/>
    <property type="project" value="TreeGrafter"/>
</dbReference>
<accession>A0A2A4T5F4</accession>
<dbReference type="GO" id="GO:0005829">
    <property type="term" value="C:cytosol"/>
    <property type="evidence" value="ECO:0007669"/>
    <property type="project" value="TreeGrafter"/>
</dbReference>
<dbReference type="Proteomes" id="UP000218113">
    <property type="component" value="Unassembled WGS sequence"/>
</dbReference>
<keyword evidence="3" id="KW-0067">ATP-binding</keyword>
<keyword evidence="4" id="KW-0175">Coiled coil</keyword>
<dbReference type="InterPro" id="IPR045864">
    <property type="entry name" value="aa-tRNA-synth_II/BPL/LPL"/>
</dbReference>
<dbReference type="PANTHER" id="PTHR42918">
    <property type="entry name" value="LYSYL-TRNA SYNTHETASE"/>
    <property type="match status" value="1"/>
</dbReference>
<evidence type="ECO:0000256" key="4">
    <source>
        <dbReference type="SAM" id="Coils"/>
    </source>
</evidence>
<dbReference type="GO" id="GO:0006430">
    <property type="term" value="P:lysyl-tRNA aminoacylation"/>
    <property type="evidence" value="ECO:0007669"/>
    <property type="project" value="TreeGrafter"/>
</dbReference>
<gene>
    <name evidence="6" type="ORF">COB67_06845</name>
</gene>
<dbReference type="Pfam" id="PF00152">
    <property type="entry name" value="tRNA-synt_2"/>
    <property type="match status" value="1"/>
</dbReference>
<protein>
    <recommendedName>
        <fullName evidence="5">Aminoacyl-tRNA synthetase class II (D/K/N) domain-containing protein</fullName>
    </recommendedName>
</protein>
<feature type="coiled-coil region" evidence="4">
    <location>
        <begin position="122"/>
        <end position="149"/>
    </location>
</feature>
<dbReference type="SUPFAM" id="SSF55681">
    <property type="entry name" value="Class II aaRS and biotin synthetases"/>
    <property type="match status" value="1"/>
</dbReference>
<evidence type="ECO:0000313" key="6">
    <source>
        <dbReference type="EMBL" id="PCI28227.1"/>
    </source>
</evidence>
<comment type="caution">
    <text evidence="6">The sequence shown here is derived from an EMBL/GenBank/DDBJ whole genome shotgun (WGS) entry which is preliminary data.</text>
</comment>
<evidence type="ECO:0000256" key="3">
    <source>
        <dbReference type="ARBA" id="ARBA00022840"/>
    </source>
</evidence>
<evidence type="ECO:0000313" key="7">
    <source>
        <dbReference type="Proteomes" id="UP000218113"/>
    </source>
</evidence>
<proteinExistence type="predicted"/>